<accession>A0A844QFV8</accession>
<name>A0A844QFV8_9HYPH</name>
<reference evidence="1 2" key="1">
    <citation type="submission" date="2019-12" db="EMBL/GenBank/DDBJ databases">
        <title>Nitratireductor arenosus sp. nov., Isolated from sea sand, Jeju island, South Korea.</title>
        <authorList>
            <person name="Kim W."/>
        </authorList>
    </citation>
    <scope>NUCLEOTIDE SEQUENCE [LARGE SCALE GENOMIC DNA]</scope>
    <source>
        <strain evidence="1 2">CAU 1489</strain>
    </source>
</reference>
<dbReference type="Gene3D" id="3.30.2000.30">
    <property type="match status" value="1"/>
</dbReference>
<dbReference type="RefSeq" id="WP_343040789.1">
    <property type="nucleotide sequence ID" value="NZ_WPHG01000004.1"/>
</dbReference>
<organism evidence="1 2">
    <name type="scientific">Nitratireductor arenosus</name>
    <dbReference type="NCBI Taxonomy" id="2682096"/>
    <lineage>
        <taxon>Bacteria</taxon>
        <taxon>Pseudomonadati</taxon>
        <taxon>Pseudomonadota</taxon>
        <taxon>Alphaproteobacteria</taxon>
        <taxon>Hyphomicrobiales</taxon>
        <taxon>Phyllobacteriaceae</taxon>
        <taxon>Nitratireductor</taxon>
    </lineage>
</organism>
<proteinExistence type="predicted"/>
<dbReference type="Pfam" id="PF11367">
    <property type="entry name" value="Tail_completion_gp17"/>
    <property type="match status" value="1"/>
</dbReference>
<protein>
    <submittedName>
        <fullName evidence="1">DUF3168 domain-containing protein</fullName>
    </submittedName>
</protein>
<evidence type="ECO:0000313" key="2">
    <source>
        <dbReference type="Proteomes" id="UP000463224"/>
    </source>
</evidence>
<gene>
    <name evidence="1" type="ORF">GN330_16485</name>
</gene>
<dbReference type="AlphaFoldDB" id="A0A844QFV8"/>
<keyword evidence="2" id="KW-1185">Reference proteome</keyword>
<evidence type="ECO:0000313" key="1">
    <source>
        <dbReference type="EMBL" id="MVA98846.1"/>
    </source>
</evidence>
<dbReference type="InterPro" id="IPR053745">
    <property type="entry name" value="Viral_Tail_Comp_sf"/>
</dbReference>
<dbReference type="EMBL" id="WPHG01000004">
    <property type="protein sequence ID" value="MVA98846.1"/>
    <property type="molecule type" value="Genomic_DNA"/>
</dbReference>
<sequence>MSASNELQSLIYDRLVEDAGVHSVCGDRIYDNVPGNVDFPYVTFGPSDVVEDDAECMTGRIETVQLDCWSRQQGRMKEVKSLADAVKAALHEYAGEMTVNALVEMRVTGLRFFKDPDNITAHGVVTVECMVEES</sequence>
<dbReference type="InterPro" id="IPR021508">
    <property type="entry name" value="Gp17-like"/>
</dbReference>
<comment type="caution">
    <text evidence="1">The sequence shown here is derived from an EMBL/GenBank/DDBJ whole genome shotgun (WGS) entry which is preliminary data.</text>
</comment>
<dbReference type="Proteomes" id="UP000463224">
    <property type="component" value="Unassembled WGS sequence"/>
</dbReference>